<gene>
    <name evidence="3" type="ORF">PD5205_03600</name>
    <name evidence="2" type="ORF">PD885_00393</name>
</gene>
<dbReference type="AlphaFoldDB" id="A0A1Y6HMX9"/>
<dbReference type="EMBL" id="LT853882">
    <property type="protein sequence ID" value="SMQ97662.1"/>
    <property type="molecule type" value="Genomic_DNA"/>
</dbReference>
<dbReference type="GeneID" id="61896319"/>
<sequence>MAQAQSDRDVGGQALAMSARICPAHSTERTRPAVRTLPVGALRVLVQRDGHAMPGPVFARRDTGGVVRPSRGARLKSRCAQRGEATDHKVGVMTRSEEFHTATVVWDANGEPAKNVAVPAFEPRARPVGRYAEPAVPTH</sequence>
<evidence type="ECO:0000313" key="5">
    <source>
        <dbReference type="Proteomes" id="UP000195953"/>
    </source>
</evidence>
<organism evidence="3 5">
    <name type="scientific">Xanthomonas fragariae</name>
    <dbReference type="NCBI Taxonomy" id="48664"/>
    <lineage>
        <taxon>Bacteria</taxon>
        <taxon>Pseudomonadati</taxon>
        <taxon>Pseudomonadota</taxon>
        <taxon>Gammaproteobacteria</taxon>
        <taxon>Lysobacterales</taxon>
        <taxon>Lysobacteraceae</taxon>
        <taxon>Xanthomonas</taxon>
    </lineage>
</organism>
<dbReference type="RefSeq" id="WP_108817064.1">
    <property type="nucleotide sequence ID" value="NZ_CP016830.1"/>
</dbReference>
<dbReference type="EMBL" id="LT853885">
    <property type="protein sequence ID" value="SMR04875.1"/>
    <property type="molecule type" value="Genomic_DNA"/>
</dbReference>
<proteinExistence type="predicted"/>
<protein>
    <submittedName>
        <fullName evidence="3">Uncharacterized protein</fullName>
    </submittedName>
</protein>
<dbReference type="Proteomes" id="UP000195877">
    <property type="component" value="Chromosome 1"/>
</dbReference>
<accession>A0A1Y6HMX9</accession>
<evidence type="ECO:0000313" key="3">
    <source>
        <dbReference type="EMBL" id="SMR04875.1"/>
    </source>
</evidence>
<keyword evidence="4" id="KW-1185">Reference proteome</keyword>
<name>A0A1Y6HMX9_9XANT</name>
<evidence type="ECO:0000256" key="1">
    <source>
        <dbReference type="SAM" id="MobiDB-lite"/>
    </source>
</evidence>
<feature type="region of interest" description="Disordered" evidence="1">
    <location>
        <begin position="53"/>
        <end position="88"/>
    </location>
</feature>
<dbReference type="Proteomes" id="UP000195953">
    <property type="component" value="Chromosome 1"/>
</dbReference>
<evidence type="ECO:0000313" key="2">
    <source>
        <dbReference type="EMBL" id="SMQ97662.1"/>
    </source>
</evidence>
<evidence type="ECO:0000313" key="4">
    <source>
        <dbReference type="Proteomes" id="UP000195877"/>
    </source>
</evidence>
<reference evidence="3 5" key="1">
    <citation type="submission" date="2017-05" db="EMBL/GenBank/DDBJ databases">
        <authorList>
            <person name="Song R."/>
            <person name="Chenine A.L."/>
            <person name="Ruprecht R.M."/>
        </authorList>
    </citation>
    <scope>NUCLEOTIDE SEQUENCE [LARGE SCALE GENOMIC DNA]</scope>
    <source>
        <strain evidence="3">PD5205</strain>
    </source>
</reference>
<dbReference type="OrthoDB" id="5955079at2"/>
<reference evidence="2 4" key="2">
    <citation type="submission" date="2017-05" db="EMBL/GenBank/DDBJ databases">
        <authorList>
            <person name="Blom J."/>
        </authorList>
    </citation>
    <scope>NUCLEOTIDE SEQUENCE [LARGE SCALE GENOMIC DNA]</scope>
    <source>
        <strain evidence="2">PD885</strain>
    </source>
</reference>